<dbReference type="GO" id="GO:0016020">
    <property type="term" value="C:membrane"/>
    <property type="evidence" value="ECO:0007669"/>
    <property type="project" value="UniProtKB-SubCell"/>
</dbReference>
<dbReference type="GO" id="GO:0032783">
    <property type="term" value="C:super elongation complex"/>
    <property type="evidence" value="ECO:0007669"/>
    <property type="project" value="TreeGrafter"/>
</dbReference>
<feature type="compositionally biased region" description="Acidic residues" evidence="17">
    <location>
        <begin position="115"/>
        <end position="130"/>
    </location>
</feature>
<feature type="compositionally biased region" description="Polar residues" evidence="17">
    <location>
        <begin position="376"/>
        <end position="385"/>
    </location>
</feature>
<evidence type="ECO:0000256" key="3">
    <source>
        <dbReference type="ARBA" id="ARBA00007354"/>
    </source>
</evidence>
<dbReference type="PANTHER" id="PTHR10528">
    <property type="entry name" value="AF4/FMR2 FAMILY MEMBER"/>
    <property type="match status" value="1"/>
</dbReference>
<evidence type="ECO:0000256" key="14">
    <source>
        <dbReference type="ARBA" id="ARBA00023242"/>
    </source>
</evidence>
<feature type="compositionally biased region" description="Pro residues" evidence="17">
    <location>
        <begin position="134"/>
        <end position="143"/>
    </location>
</feature>
<feature type="transmembrane region" description="Helical" evidence="18">
    <location>
        <begin position="1721"/>
        <end position="1744"/>
    </location>
</feature>
<feature type="compositionally biased region" description="Polar residues" evidence="17">
    <location>
        <begin position="1063"/>
        <end position="1072"/>
    </location>
</feature>
<keyword evidence="5" id="KW-0217">Developmental protein</keyword>
<dbReference type="EMBL" id="JBBCAQ010000003">
    <property type="protein sequence ID" value="KAK7605014.1"/>
    <property type="molecule type" value="Genomic_DNA"/>
</dbReference>
<feature type="compositionally biased region" description="Basic and acidic residues" evidence="17">
    <location>
        <begin position="486"/>
        <end position="496"/>
    </location>
</feature>
<feature type="compositionally biased region" description="Basic and acidic residues" evidence="17">
    <location>
        <begin position="210"/>
        <end position="220"/>
    </location>
</feature>
<keyword evidence="12 18" id="KW-0472">Membrane</keyword>
<dbReference type="InterPro" id="IPR019325">
    <property type="entry name" value="NEDD4/Bsd2"/>
</dbReference>
<feature type="compositionally biased region" description="Low complexity" evidence="17">
    <location>
        <begin position="1273"/>
        <end position="1286"/>
    </location>
</feature>
<evidence type="ECO:0000256" key="13">
    <source>
        <dbReference type="ARBA" id="ARBA00023163"/>
    </source>
</evidence>
<reference evidence="20 21" key="1">
    <citation type="submission" date="2024-03" db="EMBL/GenBank/DDBJ databases">
        <title>Adaptation during the transition from Ophiocordyceps entomopathogen to insect associate is accompanied by gene loss and intensified selection.</title>
        <authorList>
            <person name="Ward C.M."/>
            <person name="Onetto C.A."/>
            <person name="Borneman A.R."/>
        </authorList>
    </citation>
    <scope>NUCLEOTIDE SEQUENCE [LARGE SCALE GENOMIC DNA]</scope>
    <source>
        <strain evidence="20">AWRI1</strain>
        <tissue evidence="20">Single Adult Female</tissue>
    </source>
</reference>
<evidence type="ECO:0000256" key="12">
    <source>
        <dbReference type="ARBA" id="ARBA00023136"/>
    </source>
</evidence>
<keyword evidence="8" id="KW-0562">Pair-rule protein</keyword>
<feature type="compositionally biased region" description="Basic and acidic residues" evidence="17">
    <location>
        <begin position="825"/>
        <end position="834"/>
    </location>
</feature>
<sequence>MTNNWNQKKLKSGLGPLTPSLPGQTLSIACIAGLILRVDGTAYNVKNVILSEEDSEDDDDDNDDDDDSEEESSSRKSAPSELSKKVEPAAPVTLENSTNKSAMPVEEERASSSSDDSEESDSGSDSEDSSSDSPSPPSLPAPELPSQEDSKRWNRLKNFMLPTAHGNSTPTPQTPQAGENSEKSKTDDSDSSTTHKSQNASSSSSDSDAESVKSSRDKSSKSGGRKVIPSLSSDDSSDDDDEDDKQTPNHRKRRKHQQRPSSASSASCSSDDSDDDQQQQQQQQQQRKKKLLKGQPAAVTAAAPKTVGANASSSAANTGGSNPNMNNPSMTVVGVVRPHQRRPPSPPAYESTCRLSPQTTAEERYGSYVQQQQQQRSLSMSTASELPSHADGDGIMGRVGGHGRLSNAFQAQHVAASAAVRGGKAPVNADKAGPAAGVANQSTKSNKGRKPKSPAMATADSATRVKKKPGRKRTKIPELSDSEDEEQRKAKVPERKRPGRPPLKRADPDDVEWTAGSRKKILEKFPANNVWGDSQRRRSSLRSSFTPIDSDSDEQSMAPAKPTARVIPAIYKKESSGGSTISGGCSSRVNRDSSCDSAPNDTDYGLMSSGGAKSGGTGAGAAHLHHHGGNNVTKAEDSPPKLVVGIPVQDKKKSDTLRKLFSRPQEGGGKGGGKGKGGKGKCGVIVMESETERKMLQRSMSPASGASTPGSLHRLSDRLADIPRDSLTSSPLQRSPRVGSSTIGSSNKSGCGLSGDTRTSSRRQDRVPEMDSPNAAAVPTTPSTSVDPPISLPKLVFNEQGRPSLMCKIDLSRIPYIVAKKRSEEMRIRSDLPDTRQQQQQPPPPPVVDVPPSSAVPPVLDMVNVPVIEPMSNGEENDAIDRAPSSSNNNSNVGCNSSNTSANSNSSSRAKRLSTKKSKTGKRKHHARDESPTSPPPSSQIFKSSSSAAHTPSVDPQSDSSSSDSEPRKKSKSQRLLARTAADSMHNLISPCYQLPIGPVSQNSMCVDQGSDEESWRSDVSSCISCSSPPLPLYGNHNSKRPSKNHLTSRSWNKRRSEHSQRHTSLTDATSSLLNVPTGSYDRSIPDPTLNAFQIADLVRPVVPTHHGIYYSYLEHKASEETNAESDTVSPNVYLSEAKKLKYAADMERDRVAQGMKYLEAILSFLLTGHVLERKNQMDTAFSMYSETLKVIVYISSRFRQLSANSPQSSIPNKIAVLSLRCESILNLKLFMMRDVNCRDIHNSVNDYFSKSGPMEACVVPNQNIPSPPTPSPASSVGSNSSGYSSGDRRTSAMTPCIMVPVNLHKKIQQQHDLFTNLLSSHTYWEEADKLIFSGGSKDFFIELDRFCGPLTLHSSLKDLVHYVRVGIQRLKAIISHHQRNVHFCGLEQFLLGKRQIPKYVVNGIAVDEEEKQLFLLLIVKTPTITLADKSNLGCTMMNLEYGIWNLDSGYLQELSSSYFVVFIINSSCLSVCRRGDTKDGSDETAAPENSTQASESHRLVIRVGNSLTQLENEPVAECGTSQGVAAGQSSGVPPTQLSNERCTGILYSTISPPNTGKLVIIDTKGFVPAVGKPQEFSFCCYPSSSYLDPGHRIVITEQQNFTRPSSTATSYHPNEFIGLNRVSPRNSVLMPNLYSGPDDIRPPVVDFSAPPPYDTPFKLPTYEEVQREKELEADNTISGRENPNTLSSRTLSLLTVDGEAAAAAAAAAADTESKLLGTDFMFIISFFLALIFNWVGFLLLLCFCHTVAARYGALSGFGLSLAKWTIIVKQTSAAPLHNVWLWWLIAIFGE</sequence>
<evidence type="ECO:0000256" key="2">
    <source>
        <dbReference type="ARBA" id="ARBA00004141"/>
    </source>
</evidence>
<dbReference type="GO" id="GO:0005737">
    <property type="term" value="C:cytoplasm"/>
    <property type="evidence" value="ECO:0007669"/>
    <property type="project" value="UniProtKB-ARBA"/>
</dbReference>
<dbReference type="Proteomes" id="UP001367676">
    <property type="component" value="Unassembled WGS sequence"/>
</dbReference>
<comment type="caution">
    <text evidence="20">The sequence shown here is derived from an EMBL/GenBank/DDBJ whole genome shotgun (WGS) entry which is preliminary data.</text>
</comment>
<keyword evidence="21" id="KW-1185">Reference proteome</keyword>
<evidence type="ECO:0000256" key="7">
    <source>
        <dbReference type="ARBA" id="ARBA00022692"/>
    </source>
</evidence>
<feature type="compositionally biased region" description="Low complexity" evidence="17">
    <location>
        <begin position="408"/>
        <end position="420"/>
    </location>
</feature>
<feature type="compositionally biased region" description="Low complexity" evidence="17">
    <location>
        <begin position="885"/>
        <end position="908"/>
    </location>
</feature>
<evidence type="ECO:0000256" key="10">
    <source>
        <dbReference type="ARBA" id="ARBA00023015"/>
    </source>
</evidence>
<evidence type="ECO:0000259" key="19">
    <source>
        <dbReference type="Pfam" id="PF18876"/>
    </source>
</evidence>
<feature type="compositionally biased region" description="Low complexity" evidence="17">
    <location>
        <begin position="850"/>
        <end position="859"/>
    </location>
</feature>
<evidence type="ECO:0000256" key="11">
    <source>
        <dbReference type="ARBA" id="ARBA00023125"/>
    </source>
</evidence>
<proteinExistence type="inferred from homology"/>
<evidence type="ECO:0000313" key="20">
    <source>
        <dbReference type="EMBL" id="KAK7605014.1"/>
    </source>
</evidence>
<keyword evidence="13" id="KW-0804">Transcription</keyword>
<evidence type="ECO:0000256" key="4">
    <source>
        <dbReference type="ARBA" id="ARBA00021888"/>
    </source>
</evidence>
<evidence type="ECO:0000256" key="9">
    <source>
        <dbReference type="ARBA" id="ARBA00022989"/>
    </source>
</evidence>
<comment type="subcellular location">
    <subcellularLocation>
        <location evidence="2">Membrane</location>
        <topology evidence="2">Multi-pass membrane protein</topology>
    </subcellularLocation>
    <subcellularLocation>
        <location evidence="1">Nucleus</location>
    </subcellularLocation>
</comment>
<evidence type="ECO:0000256" key="15">
    <source>
        <dbReference type="ARBA" id="ARBA00024653"/>
    </source>
</evidence>
<feature type="compositionally biased region" description="Low complexity" evidence="17">
    <location>
        <begin position="778"/>
        <end position="788"/>
    </location>
</feature>
<organism evidence="20 21">
    <name type="scientific">Parthenolecanium corni</name>
    <dbReference type="NCBI Taxonomy" id="536013"/>
    <lineage>
        <taxon>Eukaryota</taxon>
        <taxon>Metazoa</taxon>
        <taxon>Ecdysozoa</taxon>
        <taxon>Arthropoda</taxon>
        <taxon>Hexapoda</taxon>
        <taxon>Insecta</taxon>
        <taxon>Pterygota</taxon>
        <taxon>Neoptera</taxon>
        <taxon>Paraneoptera</taxon>
        <taxon>Hemiptera</taxon>
        <taxon>Sternorrhyncha</taxon>
        <taxon>Coccoidea</taxon>
        <taxon>Coccidae</taxon>
        <taxon>Parthenolecanium</taxon>
    </lineage>
</organism>
<evidence type="ECO:0000313" key="21">
    <source>
        <dbReference type="Proteomes" id="UP001367676"/>
    </source>
</evidence>
<feature type="compositionally biased region" description="Polar residues" evidence="17">
    <location>
        <begin position="726"/>
        <end position="749"/>
    </location>
</feature>
<dbReference type="PANTHER" id="PTHR10528:SF17">
    <property type="entry name" value="AF4_FMR2 FAMILY MEMBER LILLI"/>
    <property type="match status" value="1"/>
</dbReference>
<feature type="region of interest" description="Disordered" evidence="17">
    <location>
        <begin position="825"/>
        <end position="977"/>
    </location>
</feature>
<feature type="region of interest" description="Disordered" evidence="17">
    <location>
        <begin position="1"/>
        <end position="21"/>
    </location>
</feature>
<keyword evidence="7 18" id="KW-0812">Transmembrane</keyword>
<feature type="compositionally biased region" description="Gly residues" evidence="17">
    <location>
        <begin position="666"/>
        <end position="675"/>
    </location>
</feature>
<dbReference type="Pfam" id="PF10176">
    <property type="entry name" value="NEDD4_Bsd2"/>
    <property type="match status" value="1"/>
</dbReference>
<name>A0AAN9YB49_9HEMI</name>
<feature type="compositionally biased region" description="Low complexity" evidence="17">
    <location>
        <begin position="261"/>
        <end position="270"/>
    </location>
</feature>
<evidence type="ECO:0000256" key="6">
    <source>
        <dbReference type="ARBA" id="ARBA00022553"/>
    </source>
</evidence>
<feature type="compositionally biased region" description="Basic residues" evidence="17">
    <location>
        <begin position="464"/>
        <end position="474"/>
    </location>
</feature>
<feature type="compositionally biased region" description="Low complexity" evidence="17">
    <location>
        <begin position="191"/>
        <end position="206"/>
    </location>
</feature>
<evidence type="ECO:0000256" key="5">
    <source>
        <dbReference type="ARBA" id="ARBA00022473"/>
    </source>
</evidence>
<feature type="compositionally biased region" description="Acidic residues" evidence="17">
    <location>
        <begin position="51"/>
        <end position="71"/>
    </location>
</feature>
<dbReference type="CDD" id="cd22212">
    <property type="entry name" value="NDFIP-like"/>
    <property type="match status" value="1"/>
</dbReference>
<dbReference type="GO" id="GO:0010468">
    <property type="term" value="P:regulation of gene expression"/>
    <property type="evidence" value="ECO:0007669"/>
    <property type="project" value="InterPro"/>
</dbReference>
<dbReference type="InterPro" id="IPR043640">
    <property type="entry name" value="AF4/FMR2_CHD"/>
</dbReference>
<keyword evidence="6" id="KW-0597">Phosphoprotein</keyword>
<feature type="region of interest" description="Disordered" evidence="17">
    <location>
        <begin position="1031"/>
        <end position="1072"/>
    </location>
</feature>
<feature type="compositionally biased region" description="Low complexity" evidence="17">
    <location>
        <begin position="939"/>
        <end position="964"/>
    </location>
</feature>
<dbReference type="InterPro" id="IPR007797">
    <property type="entry name" value="AF4/FMR2"/>
</dbReference>
<evidence type="ECO:0000256" key="16">
    <source>
        <dbReference type="ARBA" id="ARBA00032149"/>
    </source>
</evidence>
<feature type="compositionally biased region" description="Low complexity" evidence="17">
    <location>
        <begin position="293"/>
        <end position="324"/>
    </location>
</feature>
<feature type="region of interest" description="Disordered" evidence="17">
    <location>
        <begin position="1260"/>
        <end position="1290"/>
    </location>
</feature>
<feature type="compositionally biased region" description="Polar residues" evidence="17">
    <location>
        <begin position="165"/>
        <end position="179"/>
    </location>
</feature>
<keyword evidence="10" id="KW-0805">Transcription regulation</keyword>
<evidence type="ECO:0000256" key="17">
    <source>
        <dbReference type="SAM" id="MobiDB-lite"/>
    </source>
</evidence>
<feature type="region of interest" description="Disordered" evidence="17">
    <location>
        <begin position="49"/>
        <end position="788"/>
    </location>
</feature>
<feature type="compositionally biased region" description="Polar residues" evidence="17">
    <location>
        <begin position="698"/>
        <end position="710"/>
    </location>
</feature>
<evidence type="ECO:0000256" key="18">
    <source>
        <dbReference type="SAM" id="Phobius"/>
    </source>
</evidence>
<dbReference type="GO" id="GO:0007034">
    <property type="term" value="P:vacuolar transport"/>
    <property type="evidence" value="ECO:0007669"/>
    <property type="project" value="InterPro"/>
</dbReference>
<keyword evidence="14" id="KW-0539">Nucleus</keyword>
<keyword evidence="11" id="KW-0238">DNA-binding</keyword>
<dbReference type="GO" id="GO:0003677">
    <property type="term" value="F:DNA binding"/>
    <property type="evidence" value="ECO:0007669"/>
    <property type="project" value="UniProtKB-KW"/>
</dbReference>
<feature type="compositionally biased region" description="Gly residues" evidence="17">
    <location>
        <begin position="394"/>
        <end position="403"/>
    </location>
</feature>
<evidence type="ECO:0000256" key="8">
    <source>
        <dbReference type="ARBA" id="ARBA00022788"/>
    </source>
</evidence>
<gene>
    <name evidence="20" type="ORF">V9T40_006200</name>
</gene>
<feature type="compositionally biased region" description="Basic residues" evidence="17">
    <location>
        <begin position="909"/>
        <end position="926"/>
    </location>
</feature>
<keyword evidence="9 18" id="KW-1133">Transmembrane helix</keyword>
<protein>
    <recommendedName>
        <fullName evidence="4">AF4/FMR2 family member lilli</fullName>
    </recommendedName>
    <alternativeName>
        <fullName evidence="16">Protein lilliputian</fullName>
    </alternativeName>
</protein>
<feature type="compositionally biased region" description="Low complexity" evidence="17">
    <location>
        <begin position="576"/>
        <end position="587"/>
    </location>
</feature>
<comment type="function">
    <text evidence="15">Has a role in transcriptional regulation. Acts in parallel with the Ras/MAPK and the PI3K/PKB pathways in the control of cell identity and cellular growth. Essential for regulation of the cytoskeleton and cell growth but not for cell proliferation or growth rate. Required specifically for the microtubule-based basal transport of lipid droplets. Plays a partially redundant function downstream of Raf in cell fate specification in the developing eye. Pair-rule protein that regulates embryonic cellularization, gastrulation and segmentation.</text>
</comment>
<evidence type="ECO:0000256" key="1">
    <source>
        <dbReference type="ARBA" id="ARBA00004123"/>
    </source>
</evidence>
<feature type="domain" description="AF4/FMR2 C-terminal homology" evidence="19">
    <location>
        <begin position="1125"/>
        <end position="1373"/>
    </location>
</feature>
<comment type="similarity">
    <text evidence="3">Belongs to the AF4 family.</text>
</comment>
<accession>A0AAN9YB49</accession>
<feature type="compositionally biased region" description="Acidic residues" evidence="17">
    <location>
        <begin position="235"/>
        <end position="244"/>
    </location>
</feature>
<feature type="compositionally biased region" description="Basic residues" evidence="17">
    <location>
        <begin position="248"/>
        <end position="258"/>
    </location>
</feature>
<dbReference type="GO" id="GO:0030001">
    <property type="term" value="P:metal ion transport"/>
    <property type="evidence" value="ECO:0007669"/>
    <property type="project" value="InterPro"/>
</dbReference>
<dbReference type="Pfam" id="PF18876">
    <property type="entry name" value="AFF4_CHD"/>
    <property type="match status" value="1"/>
</dbReference>
<feature type="compositionally biased region" description="Low complexity" evidence="17">
    <location>
        <begin position="221"/>
        <end position="234"/>
    </location>
</feature>
<feature type="compositionally biased region" description="Basic and acidic residues" evidence="17">
    <location>
        <begin position="649"/>
        <end position="658"/>
    </location>
</feature>
<feature type="compositionally biased region" description="Basic and acidic residues" evidence="17">
    <location>
        <begin position="714"/>
        <end position="724"/>
    </location>
</feature>
<dbReference type="GO" id="GO:0007366">
    <property type="term" value="P:periodic partitioning by pair rule gene"/>
    <property type="evidence" value="ECO:0007669"/>
    <property type="project" value="UniProtKB-KW"/>
</dbReference>